<sequence>MCRLFFSLTKSSRNNEPKRQLLNFFDKCEQQDIKDGFGICWYNDKDWHTYKKPLHYRDDPHIFKKVDNISSKVILAHARNINKTNVSKRRVEKERCLENTHPISYKDTIFMHHGDLLLETQEGLKGYQRFKHLPEFKRKIKEIISSLDPSLLKDMKGNTDSELLLFLFLSVKKTVELENPKVNEEHLIAHSFKKMVKLIKETKLVNRSNIILAHNDYILIAKIIKNDSKFIAGGLDIYVDIIPDGIIISSCKLSPTAKNMKSNTAIIVNHKKNTINTINI</sequence>
<dbReference type="AlphaFoldDB" id="A0A6C0K197"/>
<dbReference type="PANTHER" id="PTHR42824">
    <property type="entry name" value="GLUTAMINE AMIDOTRANSFERASE"/>
    <property type="match status" value="1"/>
</dbReference>
<evidence type="ECO:0000259" key="1">
    <source>
        <dbReference type="PROSITE" id="PS51278"/>
    </source>
</evidence>
<protein>
    <recommendedName>
        <fullName evidence="1">Glutamine amidotransferase type-2 domain-containing protein</fullName>
    </recommendedName>
</protein>
<dbReference type="EMBL" id="MN740773">
    <property type="protein sequence ID" value="QHU10921.1"/>
    <property type="molecule type" value="Genomic_DNA"/>
</dbReference>
<dbReference type="Gene3D" id="3.60.20.10">
    <property type="entry name" value="Glutamine Phosphoribosylpyrophosphate, subunit 1, domain 1"/>
    <property type="match status" value="1"/>
</dbReference>
<dbReference type="PANTHER" id="PTHR42824:SF1">
    <property type="entry name" value="GLUTAMINE AMIDOTRANSFERASE YAFJ-RELATED"/>
    <property type="match status" value="1"/>
</dbReference>
<dbReference type="InterPro" id="IPR029055">
    <property type="entry name" value="Ntn_hydrolases_N"/>
</dbReference>
<dbReference type="PROSITE" id="PS51278">
    <property type="entry name" value="GATASE_TYPE_2"/>
    <property type="match status" value="1"/>
</dbReference>
<organism evidence="2">
    <name type="scientific">viral metagenome</name>
    <dbReference type="NCBI Taxonomy" id="1070528"/>
    <lineage>
        <taxon>unclassified sequences</taxon>
        <taxon>metagenomes</taxon>
        <taxon>organismal metagenomes</taxon>
    </lineage>
</organism>
<feature type="domain" description="Glutamine amidotransferase type-2" evidence="1">
    <location>
        <begin position="2"/>
        <end position="280"/>
    </location>
</feature>
<reference evidence="2" key="1">
    <citation type="journal article" date="2020" name="Nature">
        <title>Giant virus diversity and host interactions through global metagenomics.</title>
        <authorList>
            <person name="Schulz F."/>
            <person name="Roux S."/>
            <person name="Paez-Espino D."/>
            <person name="Jungbluth S."/>
            <person name="Walsh D.A."/>
            <person name="Denef V.J."/>
            <person name="McMahon K.D."/>
            <person name="Konstantinidis K.T."/>
            <person name="Eloe-Fadrosh E.A."/>
            <person name="Kyrpides N.C."/>
            <person name="Woyke T."/>
        </authorList>
    </citation>
    <scope>NUCLEOTIDE SEQUENCE</scope>
    <source>
        <strain evidence="2">GVMAG-S-1101165-83</strain>
    </source>
</reference>
<dbReference type="InterPro" id="IPR017932">
    <property type="entry name" value="GATase_2_dom"/>
</dbReference>
<accession>A0A6C0K197</accession>
<name>A0A6C0K197_9ZZZZ</name>
<evidence type="ECO:0000313" key="2">
    <source>
        <dbReference type="EMBL" id="QHU10921.1"/>
    </source>
</evidence>
<proteinExistence type="predicted"/>
<dbReference type="SUPFAM" id="SSF56235">
    <property type="entry name" value="N-terminal nucleophile aminohydrolases (Ntn hydrolases)"/>
    <property type="match status" value="1"/>
</dbReference>